<feature type="non-terminal residue" evidence="2">
    <location>
        <position position="240"/>
    </location>
</feature>
<feature type="transmembrane region" description="Helical" evidence="1">
    <location>
        <begin position="14"/>
        <end position="33"/>
    </location>
</feature>
<reference evidence="2" key="1">
    <citation type="journal article" date="2014" name="Front. Microbiol.">
        <title>High frequency of phylogenetically diverse reductive dehalogenase-homologous genes in deep subseafloor sedimentary metagenomes.</title>
        <authorList>
            <person name="Kawai M."/>
            <person name="Futagami T."/>
            <person name="Toyoda A."/>
            <person name="Takaki Y."/>
            <person name="Nishi S."/>
            <person name="Hori S."/>
            <person name="Arai W."/>
            <person name="Tsubouchi T."/>
            <person name="Morono Y."/>
            <person name="Uchiyama I."/>
            <person name="Ito T."/>
            <person name="Fujiyama A."/>
            <person name="Inagaki F."/>
            <person name="Takami H."/>
        </authorList>
    </citation>
    <scope>NUCLEOTIDE SEQUENCE</scope>
    <source>
        <strain evidence="2">Expedition CK06-06</strain>
    </source>
</reference>
<gene>
    <name evidence="2" type="ORF">S01H1_74253</name>
</gene>
<comment type="caution">
    <text evidence="2">The sequence shown here is derived from an EMBL/GenBank/DDBJ whole genome shotgun (WGS) entry which is preliminary data.</text>
</comment>
<keyword evidence="1" id="KW-0472">Membrane</keyword>
<evidence type="ECO:0000313" key="2">
    <source>
        <dbReference type="EMBL" id="GAG35415.1"/>
    </source>
</evidence>
<dbReference type="AlphaFoldDB" id="X0WXI7"/>
<evidence type="ECO:0000256" key="1">
    <source>
        <dbReference type="SAM" id="Phobius"/>
    </source>
</evidence>
<feature type="non-terminal residue" evidence="2">
    <location>
        <position position="1"/>
    </location>
</feature>
<dbReference type="EMBL" id="BARS01049663">
    <property type="protein sequence ID" value="GAG35415.1"/>
    <property type="molecule type" value="Genomic_DNA"/>
</dbReference>
<organism evidence="2">
    <name type="scientific">marine sediment metagenome</name>
    <dbReference type="NCBI Taxonomy" id="412755"/>
    <lineage>
        <taxon>unclassified sequences</taxon>
        <taxon>metagenomes</taxon>
        <taxon>ecological metagenomes</taxon>
    </lineage>
</organism>
<keyword evidence="1" id="KW-1133">Transmembrane helix</keyword>
<protein>
    <submittedName>
        <fullName evidence="2">Uncharacterized protein</fullName>
    </submittedName>
</protein>
<keyword evidence="1" id="KW-0812">Transmembrane</keyword>
<accession>X0WXI7</accession>
<sequence length="240" mass="28146">TMTKGKNATQREKILARGALVALGIMMGIKLYFESQGYEEIERFRKYTKTVETDEGMKENVITLSHPFNIPWRYYYRVKNAWHPQNLNVAEKLVEAAKWDLHPIWRVAYDIVENKNFSIYNPFDKSGVIAFDLAKYVTGEFVAITRGLLESTETGEISAKNFRILQKDMGRLKAIIIKPFIFNYVRERRGVRKIWAVKGLQKAFTSMLYTEASKDAKINHTWIENFNERLKKILEMFKEE</sequence>
<name>X0WXI7_9ZZZZ</name>
<proteinExistence type="predicted"/>